<comment type="caution">
    <text evidence="14">The sequence shown here is derived from an EMBL/GenBank/DDBJ whole genome shotgun (WGS) entry which is preliminary data.</text>
</comment>
<sequence length="454" mass="49767">MRGKEKVDRSGYLFSSRDLTALLIPLVIEQLLSVLVGMADSIMVANVGEAAVSGVSLVDNIMVLLINVFSALATGGAVVAGQYLGRKDKEKARQAATQLIWFITICAVVITVLIYLCKSWILHGVFGKIEEDVMRHADIYLMIVAASVPFIALYNGGAAIFRTMGNSEVSMRVSVIMNIINVTGNACLIYGLHRGTEGVAVPTLISRMVAAILIISLLLRPGQTISMERNLHYRPDWQMIRNILKVGIPNGLENSMFQLGKIIVLSLVSTFGTYAIAANAVSNTIASFQVLPGMAIALGVTTVIARCVGAGDYEQVKYYTKKLMIITYLSMIVTNTIILFVLPWILKAYHLSKLTASTTTQIVGFYAICSVLIWPLAFTTPAVFRAAGDARMCMVISVVSMWIFRIIFSYILGQYFGMGVFGVWVAMIIDWVARSVCFLLRFKSGKWKHEAIVS</sequence>
<comment type="subcellular location">
    <subcellularLocation>
        <location evidence="2">Cell membrane</location>
        <topology evidence="2">Multi-pass membrane protein</topology>
    </subcellularLocation>
</comment>
<name>A0A9W6FF84_9FIRM</name>
<proteinExistence type="inferred from homology"/>
<evidence type="ECO:0000256" key="6">
    <source>
        <dbReference type="ARBA" id="ARBA00022449"/>
    </source>
</evidence>
<evidence type="ECO:0000256" key="13">
    <source>
        <dbReference type="SAM" id="Phobius"/>
    </source>
</evidence>
<dbReference type="GO" id="GO:0005886">
    <property type="term" value="C:plasma membrane"/>
    <property type="evidence" value="ECO:0007669"/>
    <property type="project" value="UniProtKB-SubCell"/>
</dbReference>
<feature type="transmembrane region" description="Helical" evidence="13">
    <location>
        <begin position="365"/>
        <end position="384"/>
    </location>
</feature>
<evidence type="ECO:0000256" key="2">
    <source>
        <dbReference type="ARBA" id="ARBA00004651"/>
    </source>
</evidence>
<dbReference type="PANTHER" id="PTHR43298:SF2">
    <property type="entry name" value="FMN_FAD EXPORTER YEEO-RELATED"/>
    <property type="match status" value="1"/>
</dbReference>
<evidence type="ECO:0000256" key="4">
    <source>
        <dbReference type="ARBA" id="ARBA00020268"/>
    </source>
</evidence>
<dbReference type="GO" id="GO:0015297">
    <property type="term" value="F:antiporter activity"/>
    <property type="evidence" value="ECO:0007669"/>
    <property type="project" value="UniProtKB-KW"/>
</dbReference>
<comment type="function">
    <text evidence="1">Multidrug efflux pump.</text>
</comment>
<dbReference type="GO" id="GO:0042910">
    <property type="term" value="F:xenobiotic transmembrane transporter activity"/>
    <property type="evidence" value="ECO:0007669"/>
    <property type="project" value="InterPro"/>
</dbReference>
<feature type="transmembrane region" description="Helical" evidence="13">
    <location>
        <begin position="64"/>
        <end position="84"/>
    </location>
</feature>
<reference evidence="14 15" key="1">
    <citation type="journal article" date="2023" name="Int. J. Syst. Evol. Microbiol.">
        <title>Sellimonas catena sp. nov., isolated from human faeces.</title>
        <authorList>
            <person name="Hisatomi A."/>
            <person name="Ohkuma M."/>
            <person name="Sakamoto M."/>
        </authorList>
    </citation>
    <scope>NUCLEOTIDE SEQUENCE [LARGE SCALE GENOMIC DNA]</scope>
    <source>
        <strain evidence="14 15">12EGH17</strain>
    </source>
</reference>
<evidence type="ECO:0000256" key="11">
    <source>
        <dbReference type="ARBA" id="ARBA00023136"/>
    </source>
</evidence>
<keyword evidence="8 13" id="KW-0812">Transmembrane</keyword>
<feature type="transmembrane region" description="Helical" evidence="13">
    <location>
        <begin position="288"/>
        <end position="311"/>
    </location>
</feature>
<dbReference type="InterPro" id="IPR050222">
    <property type="entry name" value="MATE_MdtK"/>
</dbReference>
<feature type="transmembrane region" description="Helical" evidence="13">
    <location>
        <begin position="391"/>
        <end position="412"/>
    </location>
</feature>
<evidence type="ECO:0000256" key="8">
    <source>
        <dbReference type="ARBA" id="ARBA00022692"/>
    </source>
</evidence>
<dbReference type="NCBIfam" id="TIGR00797">
    <property type="entry name" value="matE"/>
    <property type="match status" value="1"/>
</dbReference>
<dbReference type="InterPro" id="IPR048279">
    <property type="entry name" value="MdtK-like"/>
</dbReference>
<evidence type="ECO:0000256" key="7">
    <source>
        <dbReference type="ARBA" id="ARBA00022475"/>
    </source>
</evidence>
<feature type="transmembrane region" description="Helical" evidence="13">
    <location>
        <begin position="139"/>
        <end position="161"/>
    </location>
</feature>
<gene>
    <name evidence="14" type="ORF">Selli1_27340</name>
</gene>
<feature type="transmembrane region" description="Helical" evidence="13">
    <location>
        <begin position="21"/>
        <end position="44"/>
    </location>
</feature>
<dbReference type="InterPro" id="IPR002528">
    <property type="entry name" value="MATE_fam"/>
</dbReference>
<evidence type="ECO:0000313" key="15">
    <source>
        <dbReference type="Proteomes" id="UP001145145"/>
    </source>
</evidence>
<organism evidence="14 15">
    <name type="scientific">Sellimonas catena</name>
    <dbReference type="NCBI Taxonomy" id="2994035"/>
    <lineage>
        <taxon>Bacteria</taxon>
        <taxon>Bacillati</taxon>
        <taxon>Bacillota</taxon>
        <taxon>Clostridia</taxon>
        <taxon>Lachnospirales</taxon>
        <taxon>Lachnospiraceae</taxon>
        <taxon>Sellimonas</taxon>
    </lineage>
</organism>
<dbReference type="EMBL" id="BSBO01000031">
    <property type="protein sequence ID" value="GLG05560.1"/>
    <property type="molecule type" value="Genomic_DNA"/>
</dbReference>
<feature type="transmembrane region" description="Helical" evidence="13">
    <location>
        <begin position="96"/>
        <end position="116"/>
    </location>
</feature>
<evidence type="ECO:0000256" key="12">
    <source>
        <dbReference type="ARBA" id="ARBA00031636"/>
    </source>
</evidence>
<accession>A0A9W6FF84</accession>
<dbReference type="AlphaFoldDB" id="A0A9W6FF84"/>
<keyword evidence="5" id="KW-0813">Transport</keyword>
<keyword evidence="6" id="KW-0050">Antiport</keyword>
<dbReference type="Pfam" id="PF01554">
    <property type="entry name" value="MatE"/>
    <property type="match status" value="2"/>
</dbReference>
<dbReference type="PIRSF" id="PIRSF006603">
    <property type="entry name" value="DinF"/>
    <property type="match status" value="1"/>
</dbReference>
<feature type="transmembrane region" description="Helical" evidence="13">
    <location>
        <begin position="323"/>
        <end position="345"/>
    </location>
</feature>
<feature type="transmembrane region" description="Helical" evidence="13">
    <location>
        <begin position="262"/>
        <end position="282"/>
    </location>
</feature>
<dbReference type="PANTHER" id="PTHR43298">
    <property type="entry name" value="MULTIDRUG RESISTANCE PROTEIN NORM-RELATED"/>
    <property type="match status" value="1"/>
</dbReference>
<protein>
    <recommendedName>
        <fullName evidence="4">Probable multidrug resistance protein NorM</fullName>
    </recommendedName>
    <alternativeName>
        <fullName evidence="12">Multidrug-efflux transporter</fullName>
    </alternativeName>
</protein>
<feature type="transmembrane region" description="Helical" evidence="13">
    <location>
        <begin position="199"/>
        <end position="219"/>
    </location>
</feature>
<evidence type="ECO:0000313" key="14">
    <source>
        <dbReference type="EMBL" id="GLG05560.1"/>
    </source>
</evidence>
<dbReference type="GO" id="GO:0006811">
    <property type="term" value="P:monoatomic ion transport"/>
    <property type="evidence" value="ECO:0007669"/>
    <property type="project" value="UniProtKB-KW"/>
</dbReference>
<dbReference type="RefSeq" id="WP_087167064.1">
    <property type="nucleotide sequence ID" value="NZ_BSBO01000031.1"/>
</dbReference>
<evidence type="ECO:0000256" key="3">
    <source>
        <dbReference type="ARBA" id="ARBA00010199"/>
    </source>
</evidence>
<evidence type="ECO:0000256" key="10">
    <source>
        <dbReference type="ARBA" id="ARBA00023065"/>
    </source>
</evidence>
<evidence type="ECO:0000256" key="5">
    <source>
        <dbReference type="ARBA" id="ARBA00022448"/>
    </source>
</evidence>
<keyword evidence="10" id="KW-0406">Ion transport</keyword>
<evidence type="ECO:0000256" key="9">
    <source>
        <dbReference type="ARBA" id="ARBA00022989"/>
    </source>
</evidence>
<evidence type="ECO:0000256" key="1">
    <source>
        <dbReference type="ARBA" id="ARBA00003408"/>
    </source>
</evidence>
<keyword evidence="15" id="KW-1185">Reference proteome</keyword>
<feature type="transmembrane region" description="Helical" evidence="13">
    <location>
        <begin position="418"/>
        <end position="440"/>
    </location>
</feature>
<keyword evidence="9 13" id="KW-1133">Transmembrane helix</keyword>
<dbReference type="Proteomes" id="UP001145145">
    <property type="component" value="Unassembled WGS sequence"/>
</dbReference>
<comment type="similarity">
    <text evidence="3">Belongs to the multi antimicrobial extrusion (MATE) (TC 2.A.66.1) family.</text>
</comment>
<keyword evidence="11 13" id="KW-0472">Membrane</keyword>
<feature type="transmembrane region" description="Helical" evidence="13">
    <location>
        <begin position="173"/>
        <end position="193"/>
    </location>
</feature>
<dbReference type="CDD" id="cd13137">
    <property type="entry name" value="MATE_NorM_like"/>
    <property type="match status" value="1"/>
</dbReference>
<keyword evidence="7" id="KW-1003">Cell membrane</keyword>